<feature type="non-terminal residue" evidence="6">
    <location>
        <position position="1"/>
    </location>
</feature>
<protein>
    <submittedName>
        <fullName evidence="6">Uncharacterized protein</fullName>
    </submittedName>
</protein>
<evidence type="ECO:0000256" key="2">
    <source>
        <dbReference type="ARBA" id="ARBA00022679"/>
    </source>
</evidence>
<dbReference type="Gene3D" id="3.30.200.20">
    <property type="entry name" value="Phosphorylase Kinase, domain 1"/>
    <property type="match status" value="1"/>
</dbReference>
<sequence length="119" mass="13386">GMLEERQEITVKCLSQTSSQGIDEFKNEVICISKLQHDNTGILSSCLDVVAVEMTSLHGGERRLMICQPVFCIERSEGVMCLTVKMPRNAFIGHYGFYRKTFKGENVLEPGSLEAKNRK</sequence>
<dbReference type="PANTHER" id="PTHR27002:SF851">
    <property type="entry name" value="G-TYPE LECTIN S-RECEPTOR-LIKE SERINE_THREONINE-PROTEIN KINASE SD1-1"/>
    <property type="match status" value="1"/>
</dbReference>
<evidence type="ECO:0000256" key="4">
    <source>
        <dbReference type="ARBA" id="ARBA00022777"/>
    </source>
</evidence>
<comment type="caution">
    <text evidence="6">The sequence shown here is derived from an EMBL/GenBank/DDBJ whole genome shotgun (WGS) entry which is preliminary data.</text>
</comment>
<dbReference type="Proteomes" id="UP001151760">
    <property type="component" value="Unassembled WGS sequence"/>
</dbReference>
<evidence type="ECO:0000313" key="7">
    <source>
        <dbReference type="Proteomes" id="UP001151760"/>
    </source>
</evidence>
<evidence type="ECO:0000256" key="3">
    <source>
        <dbReference type="ARBA" id="ARBA00022741"/>
    </source>
</evidence>
<gene>
    <name evidence="6" type="ORF">Tco_1002912</name>
</gene>
<keyword evidence="4" id="KW-0418">Kinase</keyword>
<proteinExistence type="predicted"/>
<dbReference type="PANTHER" id="PTHR27002">
    <property type="entry name" value="RECEPTOR-LIKE SERINE/THREONINE-PROTEIN KINASE SD1-8"/>
    <property type="match status" value="1"/>
</dbReference>
<keyword evidence="3" id="KW-0547">Nucleotide-binding</keyword>
<evidence type="ECO:0000256" key="1">
    <source>
        <dbReference type="ARBA" id="ARBA00022527"/>
    </source>
</evidence>
<organism evidence="6 7">
    <name type="scientific">Tanacetum coccineum</name>
    <dbReference type="NCBI Taxonomy" id="301880"/>
    <lineage>
        <taxon>Eukaryota</taxon>
        <taxon>Viridiplantae</taxon>
        <taxon>Streptophyta</taxon>
        <taxon>Embryophyta</taxon>
        <taxon>Tracheophyta</taxon>
        <taxon>Spermatophyta</taxon>
        <taxon>Magnoliopsida</taxon>
        <taxon>eudicotyledons</taxon>
        <taxon>Gunneridae</taxon>
        <taxon>Pentapetalae</taxon>
        <taxon>asterids</taxon>
        <taxon>campanulids</taxon>
        <taxon>Asterales</taxon>
        <taxon>Asteraceae</taxon>
        <taxon>Asteroideae</taxon>
        <taxon>Anthemideae</taxon>
        <taxon>Anthemidinae</taxon>
        <taxon>Tanacetum</taxon>
    </lineage>
</organism>
<reference evidence="6" key="1">
    <citation type="journal article" date="2022" name="Int. J. Mol. Sci.">
        <title>Draft Genome of Tanacetum Coccineum: Genomic Comparison of Closely Related Tanacetum-Family Plants.</title>
        <authorList>
            <person name="Yamashiro T."/>
            <person name="Shiraishi A."/>
            <person name="Nakayama K."/>
            <person name="Satake H."/>
        </authorList>
    </citation>
    <scope>NUCLEOTIDE SEQUENCE</scope>
</reference>
<evidence type="ECO:0000256" key="5">
    <source>
        <dbReference type="ARBA" id="ARBA00022840"/>
    </source>
</evidence>
<keyword evidence="5" id="KW-0067">ATP-binding</keyword>
<keyword evidence="7" id="KW-1185">Reference proteome</keyword>
<reference evidence="6" key="2">
    <citation type="submission" date="2022-01" db="EMBL/GenBank/DDBJ databases">
        <authorList>
            <person name="Yamashiro T."/>
            <person name="Shiraishi A."/>
            <person name="Satake H."/>
            <person name="Nakayama K."/>
        </authorList>
    </citation>
    <scope>NUCLEOTIDE SEQUENCE</scope>
</reference>
<accession>A0ABQ5F8I9</accession>
<name>A0ABQ5F8I9_9ASTR</name>
<evidence type="ECO:0000313" key="6">
    <source>
        <dbReference type="EMBL" id="GJT59379.1"/>
    </source>
</evidence>
<dbReference type="EMBL" id="BQNB010017105">
    <property type="protein sequence ID" value="GJT59379.1"/>
    <property type="molecule type" value="Genomic_DNA"/>
</dbReference>
<keyword evidence="1" id="KW-0723">Serine/threonine-protein kinase</keyword>
<keyword evidence="2" id="KW-0808">Transferase</keyword>